<reference evidence="3 4" key="1">
    <citation type="submission" date="2020-05" db="EMBL/GenBank/DDBJ databases">
        <title>Flexivirga sp. ID2601S isolated from air conditioner.</title>
        <authorList>
            <person name="Kim D.H."/>
        </authorList>
    </citation>
    <scope>NUCLEOTIDE SEQUENCE [LARGE SCALE GENOMIC DNA]</scope>
    <source>
        <strain evidence="3 4">ID2601S</strain>
    </source>
</reference>
<dbReference type="AlphaFoldDB" id="A0A849ALS0"/>
<dbReference type="CDD" id="cd11614">
    <property type="entry name" value="SAF_CpaB_FlgA_like"/>
    <property type="match status" value="1"/>
</dbReference>
<name>A0A849ALS0_9MICO</name>
<feature type="region of interest" description="Disordered" evidence="1">
    <location>
        <begin position="1"/>
        <end position="26"/>
    </location>
</feature>
<protein>
    <recommendedName>
        <fullName evidence="2">SAF domain-containing protein</fullName>
    </recommendedName>
</protein>
<evidence type="ECO:0000313" key="4">
    <source>
        <dbReference type="Proteomes" id="UP000557772"/>
    </source>
</evidence>
<dbReference type="InterPro" id="IPR013974">
    <property type="entry name" value="SAF"/>
</dbReference>
<keyword evidence="4" id="KW-1185">Reference proteome</keyword>
<evidence type="ECO:0000259" key="2">
    <source>
        <dbReference type="SMART" id="SM00858"/>
    </source>
</evidence>
<gene>
    <name evidence="3" type="ORF">HJ588_00485</name>
</gene>
<organism evidence="3 4">
    <name type="scientific">Flexivirga aerilata</name>
    <dbReference type="NCBI Taxonomy" id="1656889"/>
    <lineage>
        <taxon>Bacteria</taxon>
        <taxon>Bacillati</taxon>
        <taxon>Actinomycetota</taxon>
        <taxon>Actinomycetes</taxon>
        <taxon>Micrococcales</taxon>
        <taxon>Dermacoccaceae</taxon>
        <taxon>Flexivirga</taxon>
    </lineage>
</organism>
<comment type="caution">
    <text evidence="3">The sequence shown here is derived from an EMBL/GenBank/DDBJ whole genome shotgun (WGS) entry which is preliminary data.</text>
</comment>
<dbReference type="EMBL" id="JABENB010000001">
    <property type="protein sequence ID" value="NNG37752.1"/>
    <property type="molecule type" value="Genomic_DNA"/>
</dbReference>
<proteinExistence type="predicted"/>
<dbReference type="Proteomes" id="UP000557772">
    <property type="component" value="Unassembled WGS sequence"/>
</dbReference>
<dbReference type="Pfam" id="PF08666">
    <property type="entry name" value="SAF"/>
    <property type="match status" value="1"/>
</dbReference>
<accession>A0A849ALS0</accession>
<dbReference type="RefSeq" id="WP_171150935.1">
    <property type="nucleotide sequence ID" value="NZ_JABENB010000001.1"/>
</dbReference>
<sequence>MRARTRSPRSGRSLERLLPDTWQGPSRQARWRRSRARRVLAGLLLAVTVVCVVGAVRPGDPPTREVSVATHDLAAGHRLTASDVRQVRWPAAAALPGAVTSSAAPGRVLVAPIGAGEAITASRVRPARAWTNVPAGHVVVSVPAERAGLAGVLQAGDRVDVIDTAKGTPVADAALVLAAVQPPTADGTMSDRSAQVLLAMSAGEARAMSAAQGAGSAGVGGGIQLALHPNG</sequence>
<evidence type="ECO:0000313" key="3">
    <source>
        <dbReference type="EMBL" id="NNG37752.1"/>
    </source>
</evidence>
<dbReference type="SMART" id="SM00858">
    <property type="entry name" value="SAF"/>
    <property type="match status" value="1"/>
</dbReference>
<feature type="domain" description="SAF" evidence="2">
    <location>
        <begin position="64"/>
        <end position="125"/>
    </location>
</feature>
<evidence type="ECO:0000256" key="1">
    <source>
        <dbReference type="SAM" id="MobiDB-lite"/>
    </source>
</evidence>